<reference evidence="2" key="1">
    <citation type="journal article" date="2019" name="bioRxiv">
        <title>The Genome of the Zebra Mussel, Dreissena polymorpha: A Resource for Invasive Species Research.</title>
        <authorList>
            <person name="McCartney M.A."/>
            <person name="Auch B."/>
            <person name="Kono T."/>
            <person name="Mallez S."/>
            <person name="Zhang Y."/>
            <person name="Obille A."/>
            <person name="Becker A."/>
            <person name="Abrahante J.E."/>
            <person name="Garbe J."/>
            <person name="Badalamenti J.P."/>
            <person name="Herman A."/>
            <person name="Mangelson H."/>
            <person name="Liachko I."/>
            <person name="Sullivan S."/>
            <person name="Sone E.D."/>
            <person name="Koren S."/>
            <person name="Silverstein K.A.T."/>
            <person name="Beckman K.B."/>
            <person name="Gohl D.M."/>
        </authorList>
    </citation>
    <scope>NUCLEOTIDE SEQUENCE</scope>
    <source>
        <strain evidence="2">Duluth1</strain>
        <tissue evidence="2">Whole animal</tissue>
    </source>
</reference>
<dbReference type="EMBL" id="JAIWYP010000012">
    <property type="protein sequence ID" value="KAH3725133.1"/>
    <property type="molecule type" value="Genomic_DNA"/>
</dbReference>
<reference evidence="2" key="2">
    <citation type="submission" date="2020-11" db="EMBL/GenBank/DDBJ databases">
        <authorList>
            <person name="McCartney M.A."/>
            <person name="Auch B."/>
            <person name="Kono T."/>
            <person name="Mallez S."/>
            <person name="Becker A."/>
            <person name="Gohl D.M."/>
            <person name="Silverstein K.A.T."/>
            <person name="Koren S."/>
            <person name="Bechman K.B."/>
            <person name="Herman A."/>
            <person name="Abrahante J.E."/>
            <person name="Garbe J."/>
        </authorList>
    </citation>
    <scope>NUCLEOTIDE SEQUENCE</scope>
    <source>
        <strain evidence="2">Duluth1</strain>
        <tissue evidence="2">Whole animal</tissue>
    </source>
</reference>
<feature type="region of interest" description="Disordered" evidence="1">
    <location>
        <begin position="1"/>
        <end position="28"/>
    </location>
</feature>
<organism evidence="2 3">
    <name type="scientific">Dreissena polymorpha</name>
    <name type="common">Zebra mussel</name>
    <name type="synonym">Mytilus polymorpha</name>
    <dbReference type="NCBI Taxonomy" id="45954"/>
    <lineage>
        <taxon>Eukaryota</taxon>
        <taxon>Metazoa</taxon>
        <taxon>Spiralia</taxon>
        <taxon>Lophotrochozoa</taxon>
        <taxon>Mollusca</taxon>
        <taxon>Bivalvia</taxon>
        <taxon>Autobranchia</taxon>
        <taxon>Heteroconchia</taxon>
        <taxon>Euheterodonta</taxon>
        <taxon>Imparidentia</taxon>
        <taxon>Neoheterodontei</taxon>
        <taxon>Myida</taxon>
        <taxon>Dreissenoidea</taxon>
        <taxon>Dreissenidae</taxon>
        <taxon>Dreissena</taxon>
    </lineage>
</organism>
<evidence type="ECO:0000313" key="2">
    <source>
        <dbReference type="EMBL" id="KAH3725133.1"/>
    </source>
</evidence>
<protein>
    <submittedName>
        <fullName evidence="2">Uncharacterized protein</fullName>
    </submittedName>
</protein>
<dbReference type="AlphaFoldDB" id="A0A9D4CH27"/>
<evidence type="ECO:0000313" key="3">
    <source>
        <dbReference type="Proteomes" id="UP000828390"/>
    </source>
</evidence>
<name>A0A9D4CH27_DREPO</name>
<gene>
    <name evidence="2" type="ORF">DPMN_050966</name>
</gene>
<sequence>MTRISTGTNTAGVPRYSSTSSSHVGKSPTSLLITLYGRSNAPNGPQSMDG</sequence>
<keyword evidence="3" id="KW-1185">Reference proteome</keyword>
<comment type="caution">
    <text evidence="2">The sequence shown here is derived from an EMBL/GenBank/DDBJ whole genome shotgun (WGS) entry which is preliminary data.</text>
</comment>
<evidence type="ECO:0000256" key="1">
    <source>
        <dbReference type="SAM" id="MobiDB-lite"/>
    </source>
</evidence>
<accession>A0A9D4CH27</accession>
<dbReference type="Proteomes" id="UP000828390">
    <property type="component" value="Unassembled WGS sequence"/>
</dbReference>
<proteinExistence type="predicted"/>